<dbReference type="Proteomes" id="UP000252107">
    <property type="component" value="Unassembled WGS sequence"/>
</dbReference>
<dbReference type="CDD" id="cd12115">
    <property type="entry name" value="A_NRPS_Sfm_like"/>
    <property type="match status" value="1"/>
</dbReference>
<dbReference type="Gene3D" id="1.10.1200.10">
    <property type="entry name" value="ACP-like"/>
    <property type="match status" value="2"/>
</dbReference>
<dbReference type="InterPro" id="IPR020845">
    <property type="entry name" value="AMP-binding_CS"/>
</dbReference>
<dbReference type="Pfam" id="PF13193">
    <property type="entry name" value="AMP-binding_C"/>
    <property type="match status" value="2"/>
</dbReference>
<dbReference type="SUPFAM" id="SSF47336">
    <property type="entry name" value="ACP-like"/>
    <property type="match status" value="2"/>
</dbReference>
<dbReference type="InterPro" id="IPR045851">
    <property type="entry name" value="AMP-bd_C_sf"/>
</dbReference>
<dbReference type="Gene3D" id="3.30.559.30">
    <property type="entry name" value="Nonribosomal peptide synthetase, condensation domain"/>
    <property type="match status" value="2"/>
</dbReference>
<dbReference type="PANTHER" id="PTHR45527">
    <property type="entry name" value="NONRIBOSOMAL PEPTIDE SYNTHETASE"/>
    <property type="match status" value="1"/>
</dbReference>
<dbReference type="Pfam" id="PF00550">
    <property type="entry name" value="PP-binding"/>
    <property type="match status" value="2"/>
</dbReference>
<dbReference type="GO" id="GO:0044550">
    <property type="term" value="P:secondary metabolite biosynthetic process"/>
    <property type="evidence" value="ECO:0007669"/>
    <property type="project" value="UniProtKB-ARBA"/>
</dbReference>
<keyword evidence="2" id="KW-0596">Phosphopantetheine</keyword>
<dbReference type="InterPro" id="IPR020806">
    <property type="entry name" value="PKS_PP-bd"/>
</dbReference>
<accession>A0A367QCD0</accession>
<dbReference type="Gene3D" id="2.30.38.10">
    <property type="entry name" value="Luciferase, Domain 3"/>
    <property type="match status" value="2"/>
</dbReference>
<dbReference type="FunFam" id="1.10.1200.10:FF:000016">
    <property type="entry name" value="Non-ribosomal peptide synthase"/>
    <property type="match status" value="2"/>
</dbReference>
<dbReference type="Gene3D" id="3.30.559.10">
    <property type="entry name" value="Chloramphenicol acetyltransferase-like domain"/>
    <property type="match status" value="2"/>
</dbReference>
<dbReference type="Pfam" id="PF00668">
    <property type="entry name" value="Condensation"/>
    <property type="match status" value="2"/>
</dbReference>
<dbReference type="NCBIfam" id="NF003417">
    <property type="entry name" value="PRK04813.1"/>
    <property type="match status" value="2"/>
</dbReference>
<dbReference type="InterPro" id="IPR036736">
    <property type="entry name" value="ACP-like_sf"/>
</dbReference>
<dbReference type="InterPro" id="IPR001242">
    <property type="entry name" value="Condensation_dom"/>
</dbReference>
<dbReference type="NCBIfam" id="TIGR01733">
    <property type="entry name" value="AA-adenyl-dom"/>
    <property type="match status" value="2"/>
</dbReference>
<gene>
    <name evidence="5" type="ORF">A6770_04160</name>
</gene>
<dbReference type="InterPro" id="IPR010071">
    <property type="entry name" value="AA_adenyl_dom"/>
</dbReference>
<dbReference type="FunFam" id="3.40.50.12780:FF:000012">
    <property type="entry name" value="Non-ribosomal peptide synthetase"/>
    <property type="match status" value="2"/>
</dbReference>
<evidence type="ECO:0000256" key="2">
    <source>
        <dbReference type="ARBA" id="ARBA00022450"/>
    </source>
</evidence>
<dbReference type="PROSITE" id="PS50075">
    <property type="entry name" value="CARRIER"/>
    <property type="match status" value="2"/>
</dbReference>
<dbReference type="PANTHER" id="PTHR45527:SF1">
    <property type="entry name" value="FATTY ACID SYNTHASE"/>
    <property type="match status" value="1"/>
</dbReference>
<dbReference type="FunFam" id="2.30.38.10:FF:000001">
    <property type="entry name" value="Non-ribosomal peptide synthetase PvdI"/>
    <property type="match status" value="2"/>
</dbReference>
<dbReference type="GO" id="GO:0003824">
    <property type="term" value="F:catalytic activity"/>
    <property type="evidence" value="ECO:0007669"/>
    <property type="project" value="InterPro"/>
</dbReference>
<sequence length="2174" mass="243828">MTENQLTNQTGLSAEQRELLAYLLAEEGIELEQTSKISPRENPATAPLSFSQARLWFLDQLQPGSDVYNIPAVVRIAGRLNIFALQQSLNEIVRRHEALRTTFTTVDRQPVQIIHSNQTLTVPIINLEEYSKSDRQTQYLQLAAQEAKQPFDLSQLPLLRAKVLRLSSEEHILLLTMHHIVSDGWSLGVLVRELANFYDAFSNHQPVSLSPLAIQYGDYAVWQRQRLQGDLLETQLNYWKQQLAGSLPVLQLPTDRPRPPVQTFYGARQKLQLSKSLSQAIANLSQQAGVTPFITLLTAFKILLYRYTGQADIIVGSPVANRDRAETEDLIGFFINTVVLRTNLEGNPTFQKLLSSVRDVVLEAYNHQELPFEKLVETLQPERDMSHTPLFQVMFALQNAPMPALEFSGLQLTPLEIDNGTAKFDLTLDLEETPDGIKGWLEYNTDLFDAETIQRMVGHFQTLVAGITSNPKQQLSDLPLLTEPEKHQILEEWNNTQTYYPHDKCIHQLFEAQVEKTPDAIALIFQDQQLSYRQLNQRANQLAHYLQKLGVKPEIRVGICLERSWELVVGLLAILKAGGAYIPLDPKYPQERLAFMLQDAQAPVLLSQNQLRDQLTQQTAQTVCLDTDWETISQENTENLHVRVLPENNAYVLYTSGSTGQPKAVVIEHRSAVTFLDWSTKVFTAEDFAGVLAATSVCFDLSVFELFAPLSCGGKVILVENALALPSLTASHGVTLINTVPSAIAELLRVNGIPASIRTINLAGEPLPQKLVKQLYQQTNVQQVFNLYGPSEDTTYSTFTLVKPEDRVTIGRPITNTQVYVLDPSLQPVPVGVAGELYIGGCGLARGYLNRPELTAQKFIHNPFSNQPSRLYKTGDLVRYLPDSNLEYLGRLDHQVKIRGFRIELGEIEALLRQYPGVRDVVVVAREDRPSEKRLVAYLAAEEIPVKTLRSFLGEKLPEFMIPAAFVILDTLPLTPNGKVDRRSLPVPEVTIWDSESEYIAPRTVVEEVLAAIWSEILGLEKVGIKDNFFTLGGHSLLATQVISRVREAFQVELPLRSLFAAPTVAELAEEIAKIHREATDVKALPILPVSRERNLPLSFAQGRLWFLNQLDTFTTAYNITEAVQMTGSLNVMALHQSLNEVVQRHESLRTTFTIIEGQPSQVICPNLTLSLPIVDLRRLANQQQEIQQLVKQEIEEPFDLLQGPLLRVKLLQLGETEHLLLLSMHHIISDGWSMGVMIREIAALYEAYSTGKTSPLPELSVQYADFAVWQRQWLQGEVLDRQLTYWKEQLTGSSLLDLPTDRPRPAVQTFVGNKQAIELPKALLDELKVLSGREGVTLFMTLLAAFKVLLYRYSQQDDIIVGSPIANRNRKETEPLIGMFINTLVLRTDLGGNPSFSELLQRVREVTLGAYAHQDLPFEKLVEVVQSERDTSRNPLFQVMFVLQNVSIPALELKGLTLQSMPIDRETSMFDLTLSLEETPNGIAGFWEYNTDLFDATTIDRLAGHFQTLLESIVANSNQQIINLPLLRVSERQQLLLDGNNSKTSVGEDRCIHQLFEQQVEVSPDAIAVCLENESLSYQELNRRANQLAHYLLAWGVQPETRVGICLERSLDLLVGMLGILKAGGAYVPLDPTYPSDRMALMLEDAQVPVLLTQERLLTSLPECQTKVVCLDADWQAIAEYKEENPHSKVTADNLAYIIYTSGSTGRPKGVAIQHRSLVSYTNTASQAYKIEANDRILQFASISFDTSAEEIYPCLTRGATLVLRTDRMLASVSSFLETCQNWQINILNLPTSYWHELAANLETSTASFPSSVRLVIIGGERAIPERLAKWHKSVGQVVSLINTYGPTESTIVATMGELKETSEVTLGRAIANVQTYILDESLQPVPIGVRGELYIGGAGVARGYLNRPDLTAEKFIPNPFSTEPGARLYKTGDLVRYRANKTIEFLGRIDDQVKIRGFRIELSEIELALLQHPSVKEVVLQAREDVPGDRRLVAYVVPQPGQKPSVSDLRGFLQERLPNFMLPSAFVLLEALPVLPNGKLNRRSLPVPEHQQMELATSYVAPRTELERTIANIWQEVLQVEKVGLHDNFFDLGGHSLLMIQVHDRLRKTLNQDVSIIEMFKYSTVSLLTKHLSLDKGDATSALPQNNLEGMKAGRNRLKQRLARSSVINSQQ</sequence>
<comment type="cofactor">
    <cofactor evidence="1">
        <name>pantetheine 4'-phosphate</name>
        <dbReference type="ChEBI" id="CHEBI:47942"/>
    </cofactor>
</comment>
<dbReference type="GO" id="GO:0008610">
    <property type="term" value="P:lipid biosynthetic process"/>
    <property type="evidence" value="ECO:0007669"/>
    <property type="project" value="UniProtKB-ARBA"/>
</dbReference>
<evidence type="ECO:0000256" key="1">
    <source>
        <dbReference type="ARBA" id="ARBA00001957"/>
    </source>
</evidence>
<dbReference type="EMBL" id="LXQD01000328">
    <property type="protein sequence ID" value="RCJ21836.1"/>
    <property type="molecule type" value="Genomic_DNA"/>
</dbReference>
<feature type="domain" description="Carrier" evidence="4">
    <location>
        <begin position="1001"/>
        <end position="1076"/>
    </location>
</feature>
<dbReference type="SUPFAM" id="SSF52777">
    <property type="entry name" value="CoA-dependent acyltransferases"/>
    <property type="match status" value="4"/>
</dbReference>
<dbReference type="FunFam" id="3.40.50.980:FF:000001">
    <property type="entry name" value="Non-ribosomal peptide synthetase"/>
    <property type="match status" value="2"/>
</dbReference>
<evidence type="ECO:0000256" key="3">
    <source>
        <dbReference type="ARBA" id="ARBA00022553"/>
    </source>
</evidence>
<comment type="caution">
    <text evidence="5">The sequence shown here is derived from an EMBL/GenBank/DDBJ whole genome shotgun (WGS) entry which is preliminary data.</text>
</comment>
<evidence type="ECO:0000313" key="5">
    <source>
        <dbReference type="EMBL" id="RCJ21836.1"/>
    </source>
</evidence>
<dbReference type="InterPro" id="IPR000873">
    <property type="entry name" value="AMP-dep_synth/lig_dom"/>
</dbReference>
<dbReference type="GO" id="GO:0031177">
    <property type="term" value="F:phosphopantetheine binding"/>
    <property type="evidence" value="ECO:0007669"/>
    <property type="project" value="InterPro"/>
</dbReference>
<dbReference type="Pfam" id="PF00501">
    <property type="entry name" value="AMP-binding"/>
    <property type="match status" value="2"/>
</dbReference>
<evidence type="ECO:0000259" key="4">
    <source>
        <dbReference type="PROSITE" id="PS50075"/>
    </source>
</evidence>
<dbReference type="GO" id="GO:0043041">
    <property type="term" value="P:amino acid activation for nonribosomal peptide biosynthetic process"/>
    <property type="evidence" value="ECO:0007669"/>
    <property type="project" value="TreeGrafter"/>
</dbReference>
<keyword evidence="6" id="KW-1185">Reference proteome</keyword>
<proteinExistence type="predicted"/>
<dbReference type="InterPro" id="IPR025110">
    <property type="entry name" value="AMP-bd_C"/>
</dbReference>
<dbReference type="GO" id="GO:0005829">
    <property type="term" value="C:cytosol"/>
    <property type="evidence" value="ECO:0007669"/>
    <property type="project" value="TreeGrafter"/>
</dbReference>
<dbReference type="CDD" id="cd19531">
    <property type="entry name" value="LCL_NRPS-like"/>
    <property type="match status" value="2"/>
</dbReference>
<dbReference type="GO" id="GO:0072330">
    <property type="term" value="P:monocarboxylic acid biosynthetic process"/>
    <property type="evidence" value="ECO:0007669"/>
    <property type="project" value="UniProtKB-ARBA"/>
</dbReference>
<keyword evidence="3" id="KW-0597">Phosphoprotein</keyword>
<organism evidence="5 6">
    <name type="scientific">Nostoc minutum NIES-26</name>
    <dbReference type="NCBI Taxonomy" id="1844469"/>
    <lineage>
        <taxon>Bacteria</taxon>
        <taxon>Bacillati</taxon>
        <taxon>Cyanobacteriota</taxon>
        <taxon>Cyanophyceae</taxon>
        <taxon>Nostocales</taxon>
        <taxon>Nostocaceae</taxon>
        <taxon>Nostoc</taxon>
    </lineage>
</organism>
<evidence type="ECO:0000313" key="6">
    <source>
        <dbReference type="Proteomes" id="UP000252107"/>
    </source>
</evidence>
<dbReference type="SUPFAM" id="SSF56801">
    <property type="entry name" value="Acetyl-CoA synthetase-like"/>
    <property type="match status" value="2"/>
</dbReference>
<dbReference type="PROSITE" id="PS00455">
    <property type="entry name" value="AMP_BINDING"/>
    <property type="match status" value="2"/>
</dbReference>
<dbReference type="Gene3D" id="3.40.50.980">
    <property type="match status" value="4"/>
</dbReference>
<dbReference type="PROSITE" id="PS00012">
    <property type="entry name" value="PHOSPHOPANTETHEINE"/>
    <property type="match status" value="1"/>
</dbReference>
<reference evidence="5" key="1">
    <citation type="submission" date="2016-04" db="EMBL/GenBank/DDBJ databases">
        <authorList>
            <person name="Tabuchi Yagui T.R."/>
        </authorList>
    </citation>
    <scope>NUCLEOTIDE SEQUENCE [LARGE SCALE GENOMIC DNA]</scope>
    <source>
        <strain evidence="5">NIES-26</strain>
    </source>
</reference>
<name>A0A367QCD0_9NOSO</name>
<protein>
    <submittedName>
        <fullName evidence="5">Non-ribosomal peptide synthetase</fullName>
    </submittedName>
</protein>
<feature type="domain" description="Carrier" evidence="4">
    <location>
        <begin position="2063"/>
        <end position="2138"/>
    </location>
</feature>
<dbReference type="Gene3D" id="3.30.300.30">
    <property type="match status" value="2"/>
</dbReference>
<dbReference type="FunFam" id="3.30.559.30:FF:000001">
    <property type="entry name" value="Non-ribosomal peptide synthetase"/>
    <property type="match status" value="1"/>
</dbReference>
<dbReference type="FunFam" id="3.30.300.30:FF:000010">
    <property type="entry name" value="Enterobactin synthetase component F"/>
    <property type="match status" value="2"/>
</dbReference>
<dbReference type="InterPro" id="IPR009081">
    <property type="entry name" value="PP-bd_ACP"/>
</dbReference>
<dbReference type="FunFam" id="3.30.559.10:FF:000012">
    <property type="entry name" value="Non-ribosomal peptide synthetase"/>
    <property type="match status" value="2"/>
</dbReference>
<dbReference type="InterPro" id="IPR006162">
    <property type="entry name" value="Ppantetheine_attach_site"/>
</dbReference>
<dbReference type="SMART" id="SM00823">
    <property type="entry name" value="PKS_PP"/>
    <property type="match status" value="2"/>
</dbReference>
<dbReference type="InterPro" id="IPR023213">
    <property type="entry name" value="CAT-like_dom_sf"/>
</dbReference>